<evidence type="ECO:0000313" key="1">
    <source>
        <dbReference type="EMBL" id="BDD11003.1"/>
    </source>
</evidence>
<dbReference type="Proteomes" id="UP001348817">
    <property type="component" value="Chromosome"/>
</dbReference>
<dbReference type="SFLD" id="SFLDS00003">
    <property type="entry name" value="Haloacid_Dehalogenase"/>
    <property type="match status" value="1"/>
</dbReference>
<dbReference type="GO" id="GO:0008253">
    <property type="term" value="F:5'-nucleotidase activity"/>
    <property type="evidence" value="ECO:0007669"/>
    <property type="project" value="InterPro"/>
</dbReference>
<evidence type="ECO:0000313" key="2">
    <source>
        <dbReference type="Proteomes" id="UP001348817"/>
    </source>
</evidence>
<dbReference type="SUPFAM" id="SSF56784">
    <property type="entry name" value="HAD-like"/>
    <property type="match status" value="1"/>
</dbReference>
<dbReference type="InterPro" id="IPR011951">
    <property type="entry name" value="HAD-SF_hydro_IA_YjjG/PynA"/>
</dbReference>
<dbReference type="NCBIfam" id="TIGR01549">
    <property type="entry name" value="HAD-SF-IA-v1"/>
    <property type="match status" value="1"/>
</dbReference>
<sequence>MPRYKHLFFDLDHTLWDFERNSTETLIFLFEKYDLTRHGFSANDFIASYQRINKEFWSLYNQDKISKEKIRTQRFPKALLELGTPENEIPDNIGDEFLMLCPRKPHVIGNAHGILERLAPHYSLHIITNGFLESQTTKLACSGLGTYFDIMVTSECMGSKKPNRKIFDYALQKANAQPSESIMIGDNLSDDILGAKDAGIDQVYYNPEATNHNEDITFEIKDLSELENIFISQT</sequence>
<organism evidence="1 2">
    <name type="scientific">Fulvitalea axinellae</name>
    <dbReference type="NCBI Taxonomy" id="1182444"/>
    <lineage>
        <taxon>Bacteria</taxon>
        <taxon>Pseudomonadati</taxon>
        <taxon>Bacteroidota</taxon>
        <taxon>Cytophagia</taxon>
        <taxon>Cytophagales</taxon>
        <taxon>Persicobacteraceae</taxon>
        <taxon>Fulvitalea</taxon>
    </lineage>
</organism>
<protein>
    <submittedName>
        <fullName evidence="1">Noncanonical pyrimidine nucleotidase, YjjG family protein</fullName>
    </submittedName>
</protein>
<dbReference type="InterPro" id="IPR023214">
    <property type="entry name" value="HAD_sf"/>
</dbReference>
<dbReference type="Gene3D" id="1.10.150.240">
    <property type="entry name" value="Putative phosphatase, domain 2"/>
    <property type="match status" value="1"/>
</dbReference>
<keyword evidence="2" id="KW-1185">Reference proteome</keyword>
<dbReference type="InterPro" id="IPR006439">
    <property type="entry name" value="HAD-SF_hydro_IA"/>
</dbReference>
<dbReference type="InterPro" id="IPR052550">
    <property type="entry name" value="Pyrimidine_5'-ntase_YjjG"/>
</dbReference>
<dbReference type="PANTHER" id="PTHR47478">
    <property type="match status" value="1"/>
</dbReference>
<gene>
    <name evidence="1" type="ORF">FUAX_34350</name>
</gene>
<dbReference type="AlphaFoldDB" id="A0AAU9D4T7"/>
<dbReference type="RefSeq" id="WP_338392525.1">
    <property type="nucleotide sequence ID" value="NZ_AP025314.1"/>
</dbReference>
<dbReference type="Pfam" id="PF00702">
    <property type="entry name" value="Hydrolase"/>
    <property type="match status" value="1"/>
</dbReference>
<dbReference type="SFLD" id="SFLDG01129">
    <property type="entry name" value="C1.5:_HAD__Beta-PGM__Phosphata"/>
    <property type="match status" value="1"/>
</dbReference>
<dbReference type="NCBIfam" id="TIGR02254">
    <property type="entry name" value="YjjG_YfnB"/>
    <property type="match status" value="1"/>
</dbReference>
<proteinExistence type="predicted"/>
<name>A0AAU9D4T7_9BACT</name>
<dbReference type="Gene3D" id="3.40.50.1000">
    <property type="entry name" value="HAD superfamily/HAD-like"/>
    <property type="match status" value="1"/>
</dbReference>
<reference evidence="1 2" key="1">
    <citation type="submission" date="2021-12" db="EMBL/GenBank/DDBJ databases">
        <title>Genome sequencing of bacteria with rrn-lacking chromosome and rrn-plasmid.</title>
        <authorList>
            <person name="Anda M."/>
            <person name="Iwasaki W."/>
        </authorList>
    </citation>
    <scope>NUCLEOTIDE SEQUENCE [LARGE SCALE GENOMIC DNA]</scope>
    <source>
        <strain evidence="1 2">DSM 100852</strain>
    </source>
</reference>
<dbReference type="InterPro" id="IPR023198">
    <property type="entry name" value="PGP-like_dom2"/>
</dbReference>
<dbReference type="PANTHER" id="PTHR47478:SF1">
    <property type="entry name" value="PYRIMIDINE 5'-NUCLEOTIDASE YJJG"/>
    <property type="match status" value="1"/>
</dbReference>
<accession>A0AAU9D4T7</accession>
<dbReference type="InterPro" id="IPR036412">
    <property type="entry name" value="HAD-like_sf"/>
</dbReference>
<dbReference type="KEGG" id="fax:FUAX_34350"/>
<dbReference type="EMBL" id="AP025314">
    <property type="protein sequence ID" value="BDD11003.1"/>
    <property type="molecule type" value="Genomic_DNA"/>
</dbReference>